<feature type="transmembrane region" description="Helical" evidence="10">
    <location>
        <begin position="401"/>
        <end position="420"/>
    </location>
</feature>
<evidence type="ECO:0000259" key="13">
    <source>
        <dbReference type="Pfam" id="PF07779"/>
    </source>
</evidence>
<keyword evidence="8 10" id="KW-1133">Transmembrane helix</keyword>
<evidence type="ECO:0000256" key="2">
    <source>
        <dbReference type="ARBA" id="ARBA00004141"/>
    </source>
</evidence>
<feature type="transmembrane region" description="Helical" evidence="10">
    <location>
        <begin position="432"/>
        <end position="450"/>
    </location>
</feature>
<evidence type="ECO:0000313" key="15">
    <source>
        <dbReference type="Proteomes" id="UP001148786"/>
    </source>
</evidence>
<feature type="transmembrane region" description="Helical" evidence="10">
    <location>
        <begin position="176"/>
        <end position="196"/>
    </location>
</feature>
<comment type="caution">
    <text evidence="10">Lacks conserved residue(s) required for the propagation of feature annotation.</text>
</comment>
<feature type="transmembrane region" description="Helical" evidence="10">
    <location>
        <begin position="820"/>
        <end position="838"/>
    </location>
</feature>
<evidence type="ECO:0000256" key="9">
    <source>
        <dbReference type="ARBA" id="ARBA00023136"/>
    </source>
</evidence>
<feature type="compositionally biased region" description="Polar residues" evidence="11">
    <location>
        <begin position="62"/>
        <end position="74"/>
    </location>
</feature>
<keyword evidence="6 10" id="KW-0378">Hydrolase</keyword>
<dbReference type="GO" id="GO:0004252">
    <property type="term" value="F:serine-type endopeptidase activity"/>
    <property type="evidence" value="ECO:0007669"/>
    <property type="project" value="InterPro"/>
</dbReference>
<dbReference type="PANTHER" id="PTHR22936">
    <property type="entry name" value="RHOMBOID-RELATED"/>
    <property type="match status" value="1"/>
</dbReference>
<organism evidence="14 15">
    <name type="scientific">Agrocybe chaxingu</name>
    <dbReference type="NCBI Taxonomy" id="84603"/>
    <lineage>
        <taxon>Eukaryota</taxon>
        <taxon>Fungi</taxon>
        <taxon>Dikarya</taxon>
        <taxon>Basidiomycota</taxon>
        <taxon>Agaricomycotina</taxon>
        <taxon>Agaricomycetes</taxon>
        <taxon>Agaricomycetidae</taxon>
        <taxon>Agaricales</taxon>
        <taxon>Agaricineae</taxon>
        <taxon>Strophariaceae</taxon>
        <taxon>Agrocybe</taxon>
    </lineage>
</organism>
<reference evidence="14" key="1">
    <citation type="submission" date="2022-07" db="EMBL/GenBank/DDBJ databases">
        <title>Genome Sequence of Agrocybe chaxingu.</title>
        <authorList>
            <person name="Buettner E."/>
        </authorList>
    </citation>
    <scope>NUCLEOTIDE SEQUENCE</scope>
    <source>
        <strain evidence="14">MP-N11</strain>
    </source>
</reference>
<dbReference type="InterPro" id="IPR035952">
    <property type="entry name" value="Rhomboid-like_sf"/>
</dbReference>
<feature type="transmembrane region" description="Helical" evidence="10">
    <location>
        <begin position="379"/>
        <end position="395"/>
    </location>
</feature>
<dbReference type="Gene3D" id="1.20.1540.10">
    <property type="entry name" value="Rhomboid-like"/>
    <property type="match status" value="1"/>
</dbReference>
<keyword evidence="4 10" id="KW-0645">Protease</keyword>
<dbReference type="PANTHER" id="PTHR22936:SF69">
    <property type="entry name" value="RHOMBOID-LIKE PROTEIN"/>
    <property type="match status" value="1"/>
</dbReference>
<dbReference type="Pfam" id="PF01694">
    <property type="entry name" value="Rhomboid"/>
    <property type="match status" value="1"/>
</dbReference>
<feature type="transmembrane region" description="Helical" evidence="10">
    <location>
        <begin position="1048"/>
        <end position="1065"/>
    </location>
</feature>
<comment type="subcellular location">
    <subcellularLocation>
        <location evidence="2 10">Membrane</location>
        <topology evidence="2 10">Multi-pass membrane protein</topology>
    </subcellularLocation>
</comment>
<dbReference type="OrthoDB" id="1932925at2759"/>
<feature type="compositionally biased region" description="Basic and acidic residues" evidence="11">
    <location>
        <begin position="86"/>
        <end position="103"/>
    </location>
</feature>
<dbReference type="GO" id="GO:0006508">
    <property type="term" value="P:proteolysis"/>
    <property type="evidence" value="ECO:0007669"/>
    <property type="project" value="UniProtKB-KW"/>
</dbReference>
<feature type="transmembrane region" description="Helical" evidence="10">
    <location>
        <begin position="967"/>
        <end position="989"/>
    </location>
</feature>
<feature type="transmembrane region" description="Helical" evidence="10">
    <location>
        <begin position="317"/>
        <end position="336"/>
    </location>
</feature>
<feature type="compositionally biased region" description="Polar residues" evidence="11">
    <location>
        <begin position="1"/>
        <end position="11"/>
    </location>
</feature>
<feature type="domain" description="Cas1p 10 TM acyl transferase" evidence="13">
    <location>
        <begin position="821"/>
        <end position="1210"/>
    </location>
</feature>
<feature type="region of interest" description="Disordered" evidence="11">
    <location>
        <begin position="1"/>
        <end position="125"/>
    </location>
</feature>
<dbReference type="Proteomes" id="UP001148786">
    <property type="component" value="Unassembled WGS sequence"/>
</dbReference>
<keyword evidence="5 10" id="KW-0812">Transmembrane</keyword>
<comment type="function">
    <text evidence="10">Serine protease involved in intramembrane proteolysis.</text>
</comment>
<evidence type="ECO:0000256" key="6">
    <source>
        <dbReference type="ARBA" id="ARBA00022801"/>
    </source>
</evidence>
<dbReference type="EC" id="3.4.21.105" evidence="10"/>
<evidence type="ECO:0000313" key="14">
    <source>
        <dbReference type="EMBL" id="KAJ3514224.1"/>
    </source>
</evidence>
<evidence type="ECO:0000256" key="1">
    <source>
        <dbReference type="ARBA" id="ARBA00000156"/>
    </source>
</evidence>
<dbReference type="InterPro" id="IPR012419">
    <property type="entry name" value="Cas1_AcylTrans_dom"/>
</dbReference>
<evidence type="ECO:0000256" key="8">
    <source>
        <dbReference type="ARBA" id="ARBA00022989"/>
    </source>
</evidence>
<comment type="catalytic activity">
    <reaction evidence="1 10">
        <text>Cleaves type-1 transmembrane domains using a catalytic dyad composed of serine and histidine that are contributed by different transmembrane domains.</text>
        <dbReference type="EC" id="3.4.21.105"/>
    </reaction>
</comment>
<keyword evidence="7 10" id="KW-0720">Serine protease</keyword>
<feature type="transmembrane region" description="Helical" evidence="10">
    <location>
        <begin position="514"/>
        <end position="534"/>
    </location>
</feature>
<name>A0A9W8MY22_9AGAR</name>
<feature type="transmembrane region" description="Helical" evidence="10">
    <location>
        <begin position="996"/>
        <end position="1014"/>
    </location>
</feature>
<keyword evidence="15" id="KW-1185">Reference proteome</keyword>
<evidence type="ECO:0000256" key="5">
    <source>
        <dbReference type="ARBA" id="ARBA00022692"/>
    </source>
</evidence>
<feature type="transmembrane region" description="Helical" evidence="10">
    <location>
        <begin position="1077"/>
        <end position="1096"/>
    </location>
</feature>
<evidence type="ECO:0000256" key="7">
    <source>
        <dbReference type="ARBA" id="ARBA00022825"/>
    </source>
</evidence>
<feature type="transmembrane region" description="Helical" evidence="10">
    <location>
        <begin position="891"/>
        <end position="911"/>
    </location>
</feature>
<accession>A0A9W8MY22</accession>
<comment type="caution">
    <text evidence="14">The sequence shown here is derived from an EMBL/GenBank/DDBJ whole genome shotgun (WGS) entry which is preliminary data.</text>
</comment>
<feature type="transmembrane region" description="Helical" evidence="10">
    <location>
        <begin position="1291"/>
        <end position="1311"/>
    </location>
</feature>
<proteinExistence type="inferred from homology"/>
<evidence type="ECO:0000256" key="11">
    <source>
        <dbReference type="SAM" id="MobiDB-lite"/>
    </source>
</evidence>
<evidence type="ECO:0000256" key="4">
    <source>
        <dbReference type="ARBA" id="ARBA00022670"/>
    </source>
</evidence>
<dbReference type="SUPFAM" id="SSF144091">
    <property type="entry name" value="Rhomboid-like"/>
    <property type="match status" value="1"/>
</dbReference>
<dbReference type="GO" id="GO:0016020">
    <property type="term" value="C:membrane"/>
    <property type="evidence" value="ECO:0007669"/>
    <property type="project" value="UniProtKB-SubCell"/>
</dbReference>
<dbReference type="InterPro" id="IPR022764">
    <property type="entry name" value="Peptidase_S54_rhomboid_dom"/>
</dbReference>
<feature type="transmembrane region" description="Helical" evidence="10">
    <location>
        <begin position="348"/>
        <end position="367"/>
    </location>
</feature>
<protein>
    <recommendedName>
        <fullName evidence="10">Rhomboid-type serine protease</fullName>
        <ecNumber evidence="10">3.4.21.105</ecNumber>
    </recommendedName>
</protein>
<feature type="transmembrane region" description="Helical" evidence="10">
    <location>
        <begin position="850"/>
        <end position="870"/>
    </location>
</feature>
<dbReference type="EMBL" id="JANKHO010000155">
    <property type="protein sequence ID" value="KAJ3514224.1"/>
    <property type="molecule type" value="Genomic_DNA"/>
</dbReference>
<evidence type="ECO:0000259" key="12">
    <source>
        <dbReference type="Pfam" id="PF01694"/>
    </source>
</evidence>
<dbReference type="InterPro" id="IPR002610">
    <property type="entry name" value="Peptidase_S54_rhomboid-like"/>
</dbReference>
<dbReference type="Pfam" id="PF07779">
    <property type="entry name" value="Cas1_AcylT"/>
    <property type="match status" value="1"/>
</dbReference>
<feature type="compositionally biased region" description="Low complexity" evidence="11">
    <location>
        <begin position="19"/>
        <end position="30"/>
    </location>
</feature>
<feature type="domain" description="Peptidase S54 rhomboid" evidence="12">
    <location>
        <begin position="281"/>
        <end position="418"/>
    </location>
</feature>
<feature type="transmembrane region" description="Helical" evidence="10">
    <location>
        <begin position="283"/>
        <end position="305"/>
    </location>
</feature>
<keyword evidence="9 10" id="KW-0472">Membrane</keyword>
<gene>
    <name evidence="14" type="ORF">NLJ89_g2491</name>
</gene>
<evidence type="ECO:0000256" key="10">
    <source>
        <dbReference type="RuleBase" id="RU362115"/>
    </source>
</evidence>
<sequence length="1317" mass="147422">MASSQPATDSKTPYVMDYTPEPSTSTSMTSNLVASTSQRKHSKQDPMDDDYDPTNVGVPRAQHTSDASDPTNLNKDLPAPPAPPSTRERRLSSYSDDDGHGHSNEQPTDDTVVTPLVRGKPQKQVHYQDLEYGEPNSRAGLPPSKEKPMAKFFVSARYPLDQRMEDKKRGIGRQRYPVVVTLVYTLTLAMIGVFIYELVLNAREQGNPFSFRPVVNYMLGPSSSALVNLGARFPPCMKYVEAVPPSTPLGCMNNTANPVTEICTVEELCGFGGIPPNATPDQWFRFITAIFLHAGIVHILINMLAQMILSAQIEREMGSGGFLITYFAAGIFGNVLGGNFSLVGIPSVGASGAIFGTLAVTWVDLFAHWKFQYRPVKKLVFMTIELLIGFAIGYIPYVDNFAHIGGFVMGLLVGTVFYPVISTTSRHRFIMWGFRLVAIPFAVLLFVLLTRNFYTSDPYDACSGCRYLSCIPSSANNRCQGTDSSSSLLTIQSAQLVSSTVIMAPFKSRLNPSWPHFLGISTILFGVVIGLGHLTLSSWSDPFHCNALLNDGSWLDPNYRNWQPDGCMLYAYPEKDSAACLKSKELIFIGDSVARKLFFQVAQLLDKSLELPLDDSKKHSDHKLQSKYGTNLTFAWDPFLNTTYTHGIINGAKVNEVLHRQSSAQRPAMVVLGSGLWYLRYADLSGGSAAWRSNMERIFSVLNKGPKPADEVVVLPVGLVVPSKLSTSRAATMHPADIDAMNSELYHHINPLVEHPRRGLSPSLHLHQSLSLPLVFNKMLDESLTEDGLHFADSLVSLQARILLNLRCGTTISAALTHQYALPALIISTSIALIYAADRTDLWLKEQKHFNPWTFGFLCFSSLGIGLVTVKRGDKDMGYLNRDQTDEWKGWMQIAILIYHYFGASKISGIYNPIRVLVASYLFMTGYGHATFYIKKADFGFFRIAQVLVRLNFYTILLAYTMNTDYISYYFTPLVSMWYLVVYITMVIGARFNDRTPLLIGKILASAAFMTWFMNESWVLEGIFDILRRFCGIHWSAREWSFRVNLDLWIVYVGMLTAIAVIKFREYHLGDHLRWPLALKLSIVASALILIWFFAFELYQESKFTYNTWHPYISFLPVLAFTILRNSSVILRSSSSRAFAFIGKCSLETFIVQYHFWLAGDSKGVLLALPGTQWRPLNFVITSVMFVYLCDRIAYATGEITNRICGVRARELPPPVTAPPSNAAPQDADGQEVMISLAPLHGRKDSAGNPLPMEPDTPIRPRRWVDRLAEDSPSQPSALRLWFAESGALHVNARLLIFMSVLWLFNIFWPYPYNTTS</sequence>
<evidence type="ECO:0000256" key="3">
    <source>
        <dbReference type="ARBA" id="ARBA00009045"/>
    </source>
</evidence>
<comment type="similarity">
    <text evidence="3 10">Belongs to the peptidase S54 family.</text>
</comment>
<feature type="transmembrane region" description="Helical" evidence="10">
    <location>
        <begin position="941"/>
        <end position="961"/>
    </location>
</feature>